<sequence length="87" mass="9854">MEQKSKRFVHGGAWQKGVEFRSTIHKELIAGMRVFIAEIIRTIFFQATIITSQNQELITRNQARPDGDRTVVSAVCSRVFAAEYPGN</sequence>
<evidence type="ECO:0000313" key="2">
    <source>
        <dbReference type="Proteomes" id="UP000305517"/>
    </source>
</evidence>
<comment type="caution">
    <text evidence="1">The sequence shown here is derived from an EMBL/GenBank/DDBJ whole genome shotgun (WGS) entry which is preliminary data.</text>
</comment>
<dbReference type="Proteomes" id="UP000305517">
    <property type="component" value="Unassembled WGS sequence"/>
</dbReference>
<gene>
    <name evidence="1" type="ORF">FDY95_15855</name>
</gene>
<accession>A0A5R8WNR9</accession>
<dbReference type="EMBL" id="VAJM01000008">
    <property type="protein sequence ID" value="TLM91071.1"/>
    <property type="molecule type" value="Genomic_DNA"/>
</dbReference>
<protein>
    <submittedName>
        <fullName evidence="1">Uncharacterized protein</fullName>
    </submittedName>
</protein>
<keyword evidence="2" id="KW-1185">Reference proteome</keyword>
<organism evidence="1 2">
    <name type="scientific">Hymenobacter jeollabukensis</name>
    <dbReference type="NCBI Taxonomy" id="2025313"/>
    <lineage>
        <taxon>Bacteria</taxon>
        <taxon>Pseudomonadati</taxon>
        <taxon>Bacteroidota</taxon>
        <taxon>Cytophagia</taxon>
        <taxon>Cytophagales</taxon>
        <taxon>Hymenobacteraceae</taxon>
        <taxon>Hymenobacter</taxon>
    </lineage>
</organism>
<name>A0A5R8WNR9_9BACT</name>
<reference evidence="1 2" key="1">
    <citation type="submission" date="2019-05" db="EMBL/GenBank/DDBJ databases">
        <title>Hymenobacter edaphi sp. nov., isolated from abandoned arsenic-contaminated farmland soil.</title>
        <authorList>
            <person name="Nie L."/>
        </authorList>
    </citation>
    <scope>NUCLEOTIDE SEQUENCE [LARGE SCALE GENOMIC DNA]</scope>
    <source>
        <strain evidence="1 2">1-3-3-8</strain>
    </source>
</reference>
<dbReference type="AlphaFoldDB" id="A0A5R8WNR9"/>
<proteinExistence type="predicted"/>
<evidence type="ECO:0000313" key="1">
    <source>
        <dbReference type="EMBL" id="TLM91071.1"/>
    </source>
</evidence>
<dbReference type="RefSeq" id="WP_138079203.1">
    <property type="nucleotide sequence ID" value="NZ_VAJM01000008.1"/>
</dbReference>